<dbReference type="PANTHER" id="PTHR11717:SF31">
    <property type="entry name" value="LOW MOLECULAR WEIGHT PROTEIN-TYROSINE-PHOSPHATASE ETP-RELATED"/>
    <property type="match status" value="1"/>
</dbReference>
<dbReference type="Pfam" id="PF01451">
    <property type="entry name" value="LMWPc"/>
    <property type="match status" value="1"/>
</dbReference>
<dbReference type="InterPro" id="IPR023485">
    <property type="entry name" value="Ptyr_pPase"/>
</dbReference>
<dbReference type="Proteomes" id="UP000823618">
    <property type="component" value="Unassembled WGS sequence"/>
</dbReference>
<dbReference type="SUPFAM" id="SSF52788">
    <property type="entry name" value="Phosphotyrosine protein phosphatases I"/>
    <property type="match status" value="1"/>
</dbReference>
<sequence>MKQWKRILFVSTTNTARGYMAEGLMKKELYKRGIKDIQVTSRGMIVLFPEPINPKAVLVMNNNEIPVDEEYQASALIEEDIEQADLILTMTQEQKEKIIQEYQYTKDIYTVKELGREQGEVLDPYGKDLIDYEYCCRELARLIEKIVDTICEQNE</sequence>
<evidence type="ECO:0000259" key="1">
    <source>
        <dbReference type="SMART" id="SM00226"/>
    </source>
</evidence>
<name>A0A9D9N7W7_9FIRM</name>
<reference evidence="2" key="2">
    <citation type="journal article" date="2021" name="PeerJ">
        <title>Extensive microbial diversity within the chicken gut microbiome revealed by metagenomics and culture.</title>
        <authorList>
            <person name="Gilroy R."/>
            <person name="Ravi A."/>
            <person name="Getino M."/>
            <person name="Pursley I."/>
            <person name="Horton D.L."/>
            <person name="Alikhan N.F."/>
            <person name="Baker D."/>
            <person name="Gharbi K."/>
            <person name="Hall N."/>
            <person name="Watson M."/>
            <person name="Adriaenssens E.M."/>
            <person name="Foster-Nyarko E."/>
            <person name="Jarju S."/>
            <person name="Secka A."/>
            <person name="Antonio M."/>
            <person name="Oren A."/>
            <person name="Chaudhuri R.R."/>
            <person name="La Ragione R."/>
            <person name="Hildebrand F."/>
            <person name="Pallen M.J."/>
        </authorList>
    </citation>
    <scope>NUCLEOTIDE SEQUENCE</scope>
    <source>
        <strain evidence="2">E3-2379</strain>
    </source>
</reference>
<evidence type="ECO:0000313" key="2">
    <source>
        <dbReference type="EMBL" id="MBO8463489.1"/>
    </source>
</evidence>
<dbReference type="SMART" id="SM00226">
    <property type="entry name" value="LMWPc"/>
    <property type="match status" value="1"/>
</dbReference>
<dbReference type="PANTHER" id="PTHR11717">
    <property type="entry name" value="LOW MOLECULAR WEIGHT PROTEIN TYROSINE PHOSPHATASE"/>
    <property type="match status" value="1"/>
</dbReference>
<evidence type="ECO:0000313" key="3">
    <source>
        <dbReference type="Proteomes" id="UP000823618"/>
    </source>
</evidence>
<reference evidence="2" key="1">
    <citation type="submission" date="2020-10" db="EMBL/GenBank/DDBJ databases">
        <authorList>
            <person name="Gilroy R."/>
        </authorList>
    </citation>
    <scope>NUCLEOTIDE SEQUENCE</scope>
    <source>
        <strain evidence="2">E3-2379</strain>
    </source>
</reference>
<protein>
    <recommendedName>
        <fullName evidence="1">Phosphotyrosine protein phosphatase I domain-containing protein</fullName>
    </recommendedName>
</protein>
<dbReference type="InterPro" id="IPR050438">
    <property type="entry name" value="LMW_PTPase"/>
</dbReference>
<proteinExistence type="predicted"/>
<feature type="domain" description="Phosphotyrosine protein phosphatase I" evidence="1">
    <location>
        <begin position="5"/>
        <end position="149"/>
    </location>
</feature>
<dbReference type="InterPro" id="IPR036196">
    <property type="entry name" value="Ptyr_pPase_sf"/>
</dbReference>
<organism evidence="2 3">
    <name type="scientific">Candidatus Scybalomonas excrementavium</name>
    <dbReference type="NCBI Taxonomy" id="2840943"/>
    <lineage>
        <taxon>Bacteria</taxon>
        <taxon>Bacillati</taxon>
        <taxon>Bacillota</taxon>
        <taxon>Clostridia</taxon>
        <taxon>Lachnospirales</taxon>
        <taxon>Lachnospiraceae</taxon>
        <taxon>Lachnospiraceae incertae sedis</taxon>
        <taxon>Candidatus Scybalomonas</taxon>
    </lineage>
</organism>
<comment type="caution">
    <text evidence="2">The sequence shown here is derived from an EMBL/GenBank/DDBJ whole genome shotgun (WGS) entry which is preliminary data.</text>
</comment>
<dbReference type="EMBL" id="JADIML010000166">
    <property type="protein sequence ID" value="MBO8463489.1"/>
    <property type="molecule type" value="Genomic_DNA"/>
</dbReference>
<dbReference type="GO" id="GO:0004725">
    <property type="term" value="F:protein tyrosine phosphatase activity"/>
    <property type="evidence" value="ECO:0007669"/>
    <property type="project" value="TreeGrafter"/>
</dbReference>
<dbReference type="Gene3D" id="3.40.50.2300">
    <property type="match status" value="1"/>
</dbReference>
<gene>
    <name evidence="2" type="ORF">IAC13_06105</name>
</gene>
<dbReference type="AlphaFoldDB" id="A0A9D9N7W7"/>
<accession>A0A9D9N7W7</accession>